<gene>
    <name evidence="1" type="ORF">J15TS10_30570</name>
</gene>
<keyword evidence="2" id="KW-1185">Reference proteome</keyword>
<evidence type="ECO:0000313" key="2">
    <source>
        <dbReference type="Proteomes" id="UP000681290"/>
    </source>
</evidence>
<reference evidence="1 2" key="1">
    <citation type="submission" date="2021-03" db="EMBL/GenBank/DDBJ databases">
        <title>Antimicrobial resistance genes in bacteria isolated from Japanese honey, and their potential for conferring macrolide and lincosamide resistance in the American foulbrood pathogen Paenibacillus larvae.</title>
        <authorList>
            <person name="Okamoto M."/>
            <person name="Kumagai M."/>
            <person name="Kanamori H."/>
            <person name="Takamatsu D."/>
        </authorList>
    </citation>
    <scope>NUCLEOTIDE SEQUENCE [LARGE SCALE GENOMIC DNA]</scope>
    <source>
        <strain evidence="1 2">J15TS10</strain>
    </source>
</reference>
<accession>A0ABQ4MTI2</accession>
<name>A0ABQ4MTI2_9BACL</name>
<protein>
    <submittedName>
        <fullName evidence="1">Uncharacterized protein</fullName>
    </submittedName>
</protein>
<organism evidence="1 2">
    <name type="scientific">Paenibacillus woosongensis</name>
    <dbReference type="NCBI Taxonomy" id="307580"/>
    <lineage>
        <taxon>Bacteria</taxon>
        <taxon>Bacillati</taxon>
        <taxon>Bacillota</taxon>
        <taxon>Bacilli</taxon>
        <taxon>Bacillales</taxon>
        <taxon>Paenibacillaceae</taxon>
        <taxon>Paenibacillus</taxon>
    </lineage>
</organism>
<sequence length="62" mass="7017">MSLPYTIQVKLIKEGSGDYYFATAAELDGCKRKTLAVAYERLREDGWLIPLLCCILLSIHEP</sequence>
<proteinExistence type="predicted"/>
<dbReference type="Proteomes" id="UP000681290">
    <property type="component" value="Unassembled WGS sequence"/>
</dbReference>
<evidence type="ECO:0000313" key="1">
    <source>
        <dbReference type="EMBL" id="GIP59243.1"/>
    </source>
</evidence>
<comment type="caution">
    <text evidence="1">The sequence shown here is derived from an EMBL/GenBank/DDBJ whole genome shotgun (WGS) entry which is preliminary data.</text>
</comment>
<dbReference type="EMBL" id="BOSM01000005">
    <property type="protein sequence ID" value="GIP59243.1"/>
    <property type="molecule type" value="Genomic_DNA"/>
</dbReference>